<name>A0A1H9KL28_9RHOB</name>
<dbReference type="AlphaFoldDB" id="A0A1H9KL28"/>
<dbReference type="CDD" id="cd01301">
    <property type="entry name" value="rDP_like"/>
    <property type="match status" value="1"/>
</dbReference>
<dbReference type="Gene3D" id="3.20.20.140">
    <property type="entry name" value="Metal-dependent hydrolases"/>
    <property type="match status" value="1"/>
</dbReference>
<dbReference type="PANTHER" id="PTHR10443:SF12">
    <property type="entry name" value="DIPEPTIDASE"/>
    <property type="match status" value="1"/>
</dbReference>
<organism evidence="1 2">
    <name type="scientific">Thalassovita taeanensis</name>
    <dbReference type="NCBI Taxonomy" id="657014"/>
    <lineage>
        <taxon>Bacteria</taxon>
        <taxon>Pseudomonadati</taxon>
        <taxon>Pseudomonadota</taxon>
        <taxon>Alphaproteobacteria</taxon>
        <taxon>Rhodobacterales</taxon>
        <taxon>Roseobacteraceae</taxon>
        <taxon>Thalassovita</taxon>
    </lineage>
</organism>
<gene>
    <name evidence="1" type="ORF">SAMN04488092_11924</name>
</gene>
<accession>A0A1H9KL28</accession>
<dbReference type="PROSITE" id="PS51365">
    <property type="entry name" value="RENAL_DIPEPTIDASE_2"/>
    <property type="match status" value="1"/>
</dbReference>
<dbReference type="Proteomes" id="UP000198634">
    <property type="component" value="Unassembled WGS sequence"/>
</dbReference>
<dbReference type="InterPro" id="IPR032466">
    <property type="entry name" value="Metal_Hydrolase"/>
</dbReference>
<dbReference type="InterPro" id="IPR008257">
    <property type="entry name" value="Pept_M19"/>
</dbReference>
<protein>
    <submittedName>
        <fullName evidence="1">Zn-dependent dipeptidase, dipeptidase homolog</fullName>
    </submittedName>
</protein>
<dbReference type="Pfam" id="PF01244">
    <property type="entry name" value="Peptidase_M19"/>
    <property type="match status" value="1"/>
</dbReference>
<dbReference type="RefSeq" id="WP_090271225.1">
    <property type="nucleotide sequence ID" value="NZ_FOEP01000019.1"/>
</dbReference>
<evidence type="ECO:0000313" key="1">
    <source>
        <dbReference type="EMBL" id="SEQ99769.1"/>
    </source>
</evidence>
<dbReference type="OrthoDB" id="9804920at2"/>
<dbReference type="EMBL" id="FOEP01000019">
    <property type="protein sequence ID" value="SEQ99769.1"/>
    <property type="molecule type" value="Genomic_DNA"/>
</dbReference>
<keyword evidence="2" id="KW-1185">Reference proteome</keyword>
<reference evidence="1 2" key="1">
    <citation type="submission" date="2016-10" db="EMBL/GenBank/DDBJ databases">
        <authorList>
            <person name="de Groot N.N."/>
        </authorList>
    </citation>
    <scope>NUCLEOTIDE SEQUENCE [LARGE SCALE GENOMIC DNA]</scope>
    <source>
        <strain evidence="1 2">DSM 22007</strain>
    </source>
</reference>
<evidence type="ECO:0000313" key="2">
    <source>
        <dbReference type="Proteomes" id="UP000198634"/>
    </source>
</evidence>
<dbReference type="PANTHER" id="PTHR10443">
    <property type="entry name" value="MICROSOMAL DIPEPTIDASE"/>
    <property type="match status" value="1"/>
</dbReference>
<dbReference type="STRING" id="657014.SAMN04488092_11924"/>
<dbReference type="GO" id="GO:0070573">
    <property type="term" value="F:metallodipeptidase activity"/>
    <property type="evidence" value="ECO:0007669"/>
    <property type="project" value="InterPro"/>
</dbReference>
<sequence length="391" mass="42573">MRTFGKWLGRLLLLALIGLVGFWVFAPALVEQSKNTVIAHEPYPVSQEAQGLHDTLVVGDWHADSLLWNRDLTERGDYGQVDLPRLREGGVAIQVFTAVTKSPAGLNYEENSDDAFDNITLLAFGQLWPVRTWQSLLQRALYQAQKLHRFERAAPEYLKIVTTRAELDAVIQARAAGAPVTAGLLGIEGAHPLEGKLENLDKLEDSGYRLIGLQHFFDNELGGSLHGQGNHGLTKFGRSVVAEVAKRGMILDVAHSSEQVTRDVLAMTDIPIVLSHTGLHSHCPVKRNFPDDLMQQIAATGGVIGMGYWAEVACDEITPTGIAKMITAAIAAVGEDHVSLGSDFDGSVETAFDTSELPALTQALLDAGLSEAQIRKVMGENMLRVLRARLN</sequence>
<proteinExistence type="predicted"/>
<dbReference type="GO" id="GO:0006508">
    <property type="term" value="P:proteolysis"/>
    <property type="evidence" value="ECO:0007669"/>
    <property type="project" value="InterPro"/>
</dbReference>
<dbReference type="SUPFAM" id="SSF51556">
    <property type="entry name" value="Metallo-dependent hydrolases"/>
    <property type="match status" value="1"/>
</dbReference>